<feature type="binding site" evidence="6">
    <location>
        <position position="6"/>
    </location>
    <ligand>
        <name>Mg(2+)</name>
        <dbReference type="ChEBI" id="CHEBI:18420"/>
    </ligand>
</feature>
<dbReference type="GO" id="GO:0000287">
    <property type="term" value="F:magnesium ion binding"/>
    <property type="evidence" value="ECO:0007669"/>
    <property type="project" value="UniProtKB-UniRule"/>
</dbReference>
<evidence type="ECO:0000256" key="2">
    <source>
        <dbReference type="ARBA" id="ARBA00022722"/>
    </source>
</evidence>
<dbReference type="EC" id="3.1.-.-" evidence="6"/>
<dbReference type="HAMAP" id="MF_00265">
    <property type="entry name" value="VapC_Nob1"/>
    <property type="match status" value="1"/>
</dbReference>
<dbReference type="InterPro" id="IPR051619">
    <property type="entry name" value="TypeII_TA_RNase_PINc/VapC"/>
</dbReference>
<proteinExistence type="inferred from homology"/>
<dbReference type="RefSeq" id="WP_106539987.1">
    <property type="nucleotide sequence ID" value="NZ_ML142906.1"/>
</dbReference>
<keyword evidence="1 6" id="KW-1277">Toxin-antitoxin system</keyword>
<comment type="caution">
    <text evidence="8">The sequence shown here is derived from an EMBL/GenBank/DDBJ whole genome shotgun (WGS) entry which is preliminary data.</text>
</comment>
<sequence length="133" mass="14285">MTLVVDAALVVSALVDGGAEGQWAEEQLAAGQLAAPHLMLVEAADILRRATLAGTLPTQITSLAHADLLDLRVELFPYAPLGDRVWELRQNMTSYDAWYVALAEHLDAPLATLDAKLAHSTGPRCAFVTPRRG</sequence>
<dbReference type="CDD" id="cd09873">
    <property type="entry name" value="PIN_Pae0151-like"/>
    <property type="match status" value="1"/>
</dbReference>
<dbReference type="GO" id="GO:0004540">
    <property type="term" value="F:RNA nuclease activity"/>
    <property type="evidence" value="ECO:0007669"/>
    <property type="project" value="InterPro"/>
</dbReference>
<dbReference type="InterPro" id="IPR029060">
    <property type="entry name" value="PIN-like_dom_sf"/>
</dbReference>
<dbReference type="Pfam" id="PF01850">
    <property type="entry name" value="PIN"/>
    <property type="match status" value="1"/>
</dbReference>
<keyword evidence="4 6" id="KW-0378">Hydrolase</keyword>
<dbReference type="EMBL" id="PYGE01000032">
    <property type="protein sequence ID" value="PSK92407.1"/>
    <property type="molecule type" value="Genomic_DNA"/>
</dbReference>
<evidence type="ECO:0000256" key="4">
    <source>
        <dbReference type="ARBA" id="ARBA00022801"/>
    </source>
</evidence>
<dbReference type="AlphaFoldDB" id="A0A2P8D5B4"/>
<accession>A0A2P8D5B4</accession>
<feature type="binding site" evidence="6">
    <location>
        <position position="96"/>
    </location>
    <ligand>
        <name>Mg(2+)</name>
        <dbReference type="ChEBI" id="CHEBI:18420"/>
    </ligand>
</feature>
<dbReference type="OrthoDB" id="4377304at2"/>
<protein>
    <recommendedName>
        <fullName evidence="6">Ribonuclease VapC</fullName>
        <shortName evidence="6">RNase VapC</shortName>
        <ecNumber evidence="6">3.1.-.-</ecNumber>
    </recommendedName>
    <alternativeName>
        <fullName evidence="6">Toxin VapC</fullName>
    </alternativeName>
</protein>
<dbReference type="GO" id="GO:0016787">
    <property type="term" value="F:hydrolase activity"/>
    <property type="evidence" value="ECO:0007669"/>
    <property type="project" value="UniProtKB-KW"/>
</dbReference>
<dbReference type="PANTHER" id="PTHR35901:SF1">
    <property type="entry name" value="EXONUCLEASE VAPC9"/>
    <property type="match status" value="1"/>
</dbReference>
<feature type="domain" description="PIN" evidence="7">
    <location>
        <begin position="4"/>
        <end position="118"/>
    </location>
</feature>
<organism evidence="8 9">
    <name type="scientific">Haloactinopolyspora alba</name>
    <dbReference type="NCBI Taxonomy" id="648780"/>
    <lineage>
        <taxon>Bacteria</taxon>
        <taxon>Bacillati</taxon>
        <taxon>Actinomycetota</taxon>
        <taxon>Actinomycetes</taxon>
        <taxon>Jiangellales</taxon>
        <taxon>Jiangellaceae</taxon>
        <taxon>Haloactinopolyspora</taxon>
    </lineage>
</organism>
<dbReference type="PANTHER" id="PTHR35901">
    <property type="entry name" value="RIBONUCLEASE VAPC3"/>
    <property type="match status" value="1"/>
</dbReference>
<keyword evidence="2 6" id="KW-0540">Nuclease</keyword>
<dbReference type="InterPro" id="IPR022907">
    <property type="entry name" value="VapC_family"/>
</dbReference>
<keyword evidence="9" id="KW-1185">Reference proteome</keyword>
<dbReference type="Proteomes" id="UP000243528">
    <property type="component" value="Unassembled WGS sequence"/>
</dbReference>
<evidence type="ECO:0000256" key="3">
    <source>
        <dbReference type="ARBA" id="ARBA00022723"/>
    </source>
</evidence>
<evidence type="ECO:0000256" key="1">
    <source>
        <dbReference type="ARBA" id="ARBA00022649"/>
    </source>
</evidence>
<dbReference type="InterPro" id="IPR002716">
    <property type="entry name" value="PIN_dom"/>
</dbReference>
<dbReference type="GO" id="GO:0090729">
    <property type="term" value="F:toxin activity"/>
    <property type="evidence" value="ECO:0007669"/>
    <property type="project" value="UniProtKB-KW"/>
</dbReference>
<gene>
    <name evidence="6" type="primary">vapC</name>
    <name evidence="8" type="ORF">CLV30_13223</name>
</gene>
<dbReference type="Gene3D" id="3.40.50.1010">
    <property type="entry name" value="5'-nuclease"/>
    <property type="match status" value="1"/>
</dbReference>
<comment type="cofactor">
    <cofactor evidence="6">
        <name>Mg(2+)</name>
        <dbReference type="ChEBI" id="CHEBI:18420"/>
    </cofactor>
</comment>
<dbReference type="InterPro" id="IPR044153">
    <property type="entry name" value="PIN_Pae0151-like"/>
</dbReference>
<keyword evidence="3 6" id="KW-0479">Metal-binding</keyword>
<dbReference type="SUPFAM" id="SSF88723">
    <property type="entry name" value="PIN domain-like"/>
    <property type="match status" value="1"/>
</dbReference>
<reference evidence="8 9" key="1">
    <citation type="submission" date="2018-03" db="EMBL/GenBank/DDBJ databases">
        <title>Genomic Encyclopedia of Archaeal and Bacterial Type Strains, Phase II (KMG-II): from individual species to whole genera.</title>
        <authorList>
            <person name="Goeker M."/>
        </authorList>
    </citation>
    <scope>NUCLEOTIDE SEQUENCE [LARGE SCALE GENOMIC DNA]</scope>
    <source>
        <strain evidence="8 9">DSM 45211</strain>
    </source>
</reference>
<comment type="similarity">
    <text evidence="6">Belongs to the PINc/VapC protein family.</text>
</comment>
<comment type="function">
    <text evidence="6">Toxic component of a toxin-antitoxin (TA) system. An RNase.</text>
</comment>
<keyword evidence="5 6" id="KW-0460">Magnesium</keyword>
<name>A0A2P8D5B4_9ACTN</name>
<keyword evidence="6" id="KW-0800">Toxin</keyword>
<evidence type="ECO:0000256" key="5">
    <source>
        <dbReference type="ARBA" id="ARBA00022842"/>
    </source>
</evidence>
<evidence type="ECO:0000259" key="7">
    <source>
        <dbReference type="Pfam" id="PF01850"/>
    </source>
</evidence>
<evidence type="ECO:0000256" key="6">
    <source>
        <dbReference type="HAMAP-Rule" id="MF_00265"/>
    </source>
</evidence>
<evidence type="ECO:0000313" key="9">
    <source>
        <dbReference type="Proteomes" id="UP000243528"/>
    </source>
</evidence>
<evidence type="ECO:0000313" key="8">
    <source>
        <dbReference type="EMBL" id="PSK92407.1"/>
    </source>
</evidence>